<feature type="region of interest" description="Disordered" evidence="1">
    <location>
        <begin position="131"/>
        <end position="155"/>
    </location>
</feature>
<proteinExistence type="predicted"/>
<name>A0A9N8M9R4_9BASI</name>
<feature type="compositionally biased region" description="Polar residues" evidence="1">
    <location>
        <begin position="1"/>
        <end position="21"/>
    </location>
</feature>
<evidence type="ECO:0000313" key="2">
    <source>
        <dbReference type="EMBL" id="CAD6954181.1"/>
    </source>
</evidence>
<organism evidence="2 3">
    <name type="scientific">Tilletia laevis</name>
    <dbReference type="NCBI Taxonomy" id="157183"/>
    <lineage>
        <taxon>Eukaryota</taxon>
        <taxon>Fungi</taxon>
        <taxon>Dikarya</taxon>
        <taxon>Basidiomycota</taxon>
        <taxon>Ustilaginomycotina</taxon>
        <taxon>Exobasidiomycetes</taxon>
        <taxon>Tilletiales</taxon>
        <taxon>Tilletiaceae</taxon>
        <taxon>Tilletia</taxon>
    </lineage>
</organism>
<dbReference type="EMBL" id="CAJHJF010006086">
    <property type="protein sequence ID" value="CAD6954181.1"/>
    <property type="molecule type" value="Genomic_DNA"/>
</dbReference>
<evidence type="ECO:0000313" key="3">
    <source>
        <dbReference type="Proteomes" id="UP000836404"/>
    </source>
</evidence>
<reference evidence="2 3" key="1">
    <citation type="submission" date="2020-10" db="EMBL/GenBank/DDBJ databases">
        <authorList>
            <person name="Sedaghatjoo S."/>
        </authorList>
    </citation>
    <scope>NUCLEOTIDE SEQUENCE [LARGE SCALE GENOMIC DNA]</scope>
    <source>
        <strain evidence="2 3">LLFL</strain>
    </source>
</reference>
<evidence type="ECO:0000256" key="1">
    <source>
        <dbReference type="SAM" id="MobiDB-lite"/>
    </source>
</evidence>
<dbReference type="AlphaFoldDB" id="A0A9N8M9R4"/>
<protein>
    <submittedName>
        <fullName evidence="2">Uncharacterized protein</fullName>
    </submittedName>
</protein>
<dbReference type="Proteomes" id="UP000836404">
    <property type="component" value="Unassembled WGS sequence"/>
</dbReference>
<keyword evidence="3" id="KW-1185">Reference proteome</keyword>
<feature type="non-terminal residue" evidence="2">
    <location>
        <position position="1"/>
    </location>
</feature>
<gene>
    <name evidence="2" type="ORF">JKILLFL_G2891</name>
</gene>
<feature type="region of interest" description="Disordered" evidence="1">
    <location>
        <begin position="1"/>
        <end position="46"/>
    </location>
</feature>
<sequence length="309" mass="33983">NGTQTASASASRPSLNDSNAFTRPDGLGPEAEPQETFGGRGPGILPPELVEQLAREGALATDEEVAAVHATTLDSDTGTGAAPYINETIDLTLHLKQSTLAPKVKENWDRYKRNLLVFWRCLNRIRAGQELQEGQQGGSAQRPRSAETGEGEDELEEVLVSEQKLVTYLNCFVLHKNPRIGDEGVETHIKAMVNLWETQTLQGHNSFPHPRDGALIKAFTKALRTGRSALAAAKLDDAWKHSLRDGYDPDEQHKISKWYLEQAVVDAQGSWARARFDFLMHHAMAFGRSAECQALLALPSLISLSKVHT</sequence>
<accession>A0A9N8M9R4</accession>
<comment type="caution">
    <text evidence="2">The sequence shown here is derived from an EMBL/GenBank/DDBJ whole genome shotgun (WGS) entry which is preliminary data.</text>
</comment>